<organism evidence="2">
    <name type="scientific">Mariniphaga anaerophila</name>
    <dbReference type="NCBI Taxonomy" id="1484053"/>
    <lineage>
        <taxon>Bacteria</taxon>
        <taxon>Pseudomonadati</taxon>
        <taxon>Bacteroidota</taxon>
        <taxon>Bacteroidia</taxon>
        <taxon>Marinilabiliales</taxon>
        <taxon>Prolixibacteraceae</taxon>
        <taxon>Mariniphaga</taxon>
    </lineage>
</organism>
<gene>
    <name evidence="2" type="ORF">ENN90_07600</name>
</gene>
<accession>A0A831PJ77</accession>
<feature type="non-terminal residue" evidence="2">
    <location>
        <position position="1"/>
    </location>
</feature>
<dbReference type="Proteomes" id="UP000886047">
    <property type="component" value="Unassembled WGS sequence"/>
</dbReference>
<reference evidence="2" key="1">
    <citation type="journal article" date="2020" name="mSystems">
        <title>Genome- and Community-Level Interaction Insights into Carbon Utilization and Element Cycling Functions of Hydrothermarchaeota in Hydrothermal Sediment.</title>
        <authorList>
            <person name="Zhou Z."/>
            <person name="Liu Y."/>
            <person name="Xu W."/>
            <person name="Pan J."/>
            <person name="Luo Z.H."/>
            <person name="Li M."/>
        </authorList>
    </citation>
    <scope>NUCLEOTIDE SEQUENCE [LARGE SCALE GENOMIC DNA]</scope>
    <source>
        <strain evidence="2">SpSt-1217</strain>
    </source>
</reference>
<sequence length="375" mass="43579">YQCTFVFNETVSDTFNIQLIDTIVPDWYVLEPNEKFDSLTVWIADTTLAAREKIRMEISYFQLDSLSELYVHKDTLDMDFTEREDDSRRRRRSVRAVDDEEEGPPPVPQFNWETNLSTAGFDLNRDIVLTAPQPIRHIDPSAIRIHLADDTLKTPLNVKFERDSLSHRIFRLSFPWESETSYTLETDSAASVNIYGITSKALSSTFRTRPLDYYGTINLEMTGVEGQVLVQLLQNNDAENVLRESVISKDQTVVFNYLPPEKYKVKVVYDENKNGKWDTGSFQDKYQPEKVAYINEVIKVRSNWDSNLSWILEHDPTFTKDIRDRELEEQQRKEAEEKARQEREQELNPGVQQDENNMFMPGGTTSPGGVQPIRR</sequence>
<dbReference type="AlphaFoldDB" id="A0A831PJ77"/>
<protein>
    <submittedName>
        <fullName evidence="2">DUF2141 domain-containing protein</fullName>
    </submittedName>
</protein>
<name>A0A831PJ77_9BACT</name>
<dbReference type="EMBL" id="DSDK01000415">
    <property type="protein sequence ID" value="HDR51469.1"/>
    <property type="molecule type" value="Genomic_DNA"/>
</dbReference>
<evidence type="ECO:0000256" key="1">
    <source>
        <dbReference type="SAM" id="MobiDB-lite"/>
    </source>
</evidence>
<comment type="caution">
    <text evidence="2">The sequence shown here is derived from an EMBL/GenBank/DDBJ whole genome shotgun (WGS) entry which is preliminary data.</text>
</comment>
<feature type="region of interest" description="Disordered" evidence="1">
    <location>
        <begin position="326"/>
        <end position="375"/>
    </location>
</feature>
<evidence type="ECO:0000313" key="2">
    <source>
        <dbReference type="EMBL" id="HDR51469.1"/>
    </source>
</evidence>
<proteinExistence type="predicted"/>
<feature type="compositionally biased region" description="Basic and acidic residues" evidence="1">
    <location>
        <begin position="326"/>
        <end position="346"/>
    </location>
</feature>